<dbReference type="CDD" id="cd07814">
    <property type="entry name" value="SRPBCC_CalC_Aha1-like"/>
    <property type="match status" value="1"/>
</dbReference>
<comment type="similarity">
    <text evidence="1">Belongs to the AHA1 family.</text>
</comment>
<evidence type="ECO:0000256" key="1">
    <source>
        <dbReference type="ARBA" id="ARBA00006817"/>
    </source>
</evidence>
<proteinExistence type="inferred from homology"/>
<organism evidence="3 4">
    <name type="scientific">Mucilaginibacter segetis</name>
    <dbReference type="NCBI Taxonomy" id="2793071"/>
    <lineage>
        <taxon>Bacteria</taxon>
        <taxon>Pseudomonadati</taxon>
        <taxon>Bacteroidota</taxon>
        <taxon>Sphingobacteriia</taxon>
        <taxon>Sphingobacteriales</taxon>
        <taxon>Sphingobacteriaceae</taxon>
        <taxon>Mucilaginibacter</taxon>
    </lineage>
</organism>
<dbReference type="Proteomes" id="UP000613193">
    <property type="component" value="Unassembled WGS sequence"/>
</dbReference>
<accession>A0A934PXA7</accession>
<reference evidence="3" key="1">
    <citation type="submission" date="2020-12" db="EMBL/GenBank/DDBJ databases">
        <title>Bacterial novel species Mucilaginibacter sp. SD-g isolated from soil.</title>
        <authorList>
            <person name="Jung H.-Y."/>
        </authorList>
    </citation>
    <scope>NUCLEOTIDE SEQUENCE</scope>
    <source>
        <strain evidence="3">SD-g</strain>
    </source>
</reference>
<evidence type="ECO:0000313" key="3">
    <source>
        <dbReference type="EMBL" id="MBK0380801.1"/>
    </source>
</evidence>
<evidence type="ECO:0000259" key="2">
    <source>
        <dbReference type="Pfam" id="PF08327"/>
    </source>
</evidence>
<dbReference type="AlphaFoldDB" id="A0A934PXA7"/>
<dbReference type="InterPro" id="IPR013538">
    <property type="entry name" value="ASHA1/2-like_C"/>
</dbReference>
<dbReference type="RefSeq" id="WP_200067337.1">
    <property type="nucleotide sequence ID" value="NZ_JAEHFW010000003.1"/>
</dbReference>
<comment type="caution">
    <text evidence="3">The sequence shown here is derived from an EMBL/GenBank/DDBJ whole genome shotgun (WGS) entry which is preliminary data.</text>
</comment>
<dbReference type="Pfam" id="PF08327">
    <property type="entry name" value="AHSA1"/>
    <property type="match status" value="1"/>
</dbReference>
<dbReference type="Gene3D" id="3.30.530.20">
    <property type="match status" value="1"/>
</dbReference>
<dbReference type="SUPFAM" id="SSF55961">
    <property type="entry name" value="Bet v1-like"/>
    <property type="match status" value="1"/>
</dbReference>
<protein>
    <submittedName>
        <fullName evidence="3">SRPBCC domain-containing protein</fullName>
    </submittedName>
</protein>
<dbReference type="InterPro" id="IPR023393">
    <property type="entry name" value="START-like_dom_sf"/>
</dbReference>
<keyword evidence="4" id="KW-1185">Reference proteome</keyword>
<evidence type="ECO:0000313" key="4">
    <source>
        <dbReference type="Proteomes" id="UP000613193"/>
    </source>
</evidence>
<feature type="domain" description="Activator of Hsp90 ATPase homologue 1/2-like C-terminal" evidence="2">
    <location>
        <begin position="24"/>
        <end position="161"/>
    </location>
</feature>
<dbReference type="EMBL" id="JAEHFW010000003">
    <property type="protein sequence ID" value="MBK0380801.1"/>
    <property type="molecule type" value="Genomic_DNA"/>
</dbReference>
<name>A0A934PXA7_9SPHI</name>
<sequence>MNTKETVFTKDEQNKKLIVVRAFDAPQEQVWKAWTDSAILDQWWAPKPYRAETKTMDFRTCGHWLYFMIGPQGDTTLCRVNFVTVEDQKGFSTETFFCDAQGNENPDLPKMYWDTRFSQSGKVTTVNIEISFDNLEDMEAIIKMGFKEGFTMGLGNLDEYLANNG</sequence>
<gene>
    <name evidence="3" type="ORF">I5M19_15865</name>
</gene>